<dbReference type="Proteomes" id="UP000483820">
    <property type="component" value="Chromosome X"/>
</dbReference>
<organism evidence="10 11">
    <name type="scientific">Caenorhabditis remanei</name>
    <name type="common">Caenorhabditis vulgaris</name>
    <dbReference type="NCBI Taxonomy" id="31234"/>
    <lineage>
        <taxon>Eukaryota</taxon>
        <taxon>Metazoa</taxon>
        <taxon>Ecdysozoa</taxon>
        <taxon>Nematoda</taxon>
        <taxon>Chromadorea</taxon>
        <taxon>Rhabditida</taxon>
        <taxon>Rhabditina</taxon>
        <taxon>Rhabditomorpha</taxon>
        <taxon>Rhabditoidea</taxon>
        <taxon>Rhabditidae</taxon>
        <taxon>Peloderinae</taxon>
        <taxon>Caenorhabditis</taxon>
    </lineage>
</organism>
<comment type="caution">
    <text evidence="10">The sequence shown here is derived from an EMBL/GenBank/DDBJ whole genome shotgun (WGS) entry which is preliminary data.</text>
</comment>
<feature type="compositionally biased region" description="Polar residues" evidence="8">
    <location>
        <begin position="337"/>
        <end position="354"/>
    </location>
</feature>
<feature type="region of interest" description="Disordered" evidence="8">
    <location>
        <begin position="472"/>
        <end position="495"/>
    </location>
</feature>
<dbReference type="Pfam" id="PF00856">
    <property type="entry name" value="SET"/>
    <property type="match status" value="1"/>
</dbReference>
<dbReference type="InterPro" id="IPR001214">
    <property type="entry name" value="SET_dom"/>
</dbReference>
<keyword evidence="6" id="KW-0479">Metal-binding</keyword>
<dbReference type="InterPro" id="IPR046341">
    <property type="entry name" value="SET_dom_sf"/>
</dbReference>
<dbReference type="GO" id="GO:0046872">
    <property type="term" value="F:metal ion binding"/>
    <property type="evidence" value="ECO:0007669"/>
    <property type="project" value="UniProtKB-KW"/>
</dbReference>
<evidence type="ECO:0000256" key="7">
    <source>
        <dbReference type="ARBA" id="ARBA00022833"/>
    </source>
</evidence>
<dbReference type="AlphaFoldDB" id="A0A6A5FTE4"/>
<evidence type="ECO:0000256" key="3">
    <source>
        <dbReference type="ARBA" id="ARBA00022603"/>
    </source>
</evidence>
<keyword evidence="7" id="KW-0862">Zinc</keyword>
<evidence type="ECO:0000256" key="8">
    <source>
        <dbReference type="SAM" id="MobiDB-lite"/>
    </source>
</evidence>
<feature type="domain" description="SET" evidence="9">
    <location>
        <begin position="432"/>
        <end position="583"/>
    </location>
</feature>
<sequence>MEKINEKGEGLNNSGQSNVVDVDGVILDNNQVGSLDQQDKDVPRKESLENNSDEPSRIPKEHRDYPCPYIHDIKSNFERDVEIDNRASSNEMRVTDNKFFGRVFTVIGVPFEDVRYSMENFKIVNELVAKLPPGCHAAKVAQIEGVDVPVEFHNIPGVPSKKLYGKIVFDKYGGMKKNPEVKELWEVQAIFKGASEKNRFAVLYQGWKSVHMFDVDADYLTQKCKTLYGITVARNEFVDVLKSKVSDKEKKALIELEQFMTPAFEEEISNRYWVLQDLTYFHSKIQQECGQGNIHYMCFSGPATPLPSYTFVTQHVMQETVLSKCIQETRRLDKTTQNKALRNGPSTQPSTQPRATPCENPEWCKCNLVYASMIRHNSFGKKTKLCIPDKMGRLQNLDKHKLGDEYVVVECDSECGCSRNCPRRQLQNGGQKMLVIMCEDEAKGFELVAGENIHAGELIGELVGELFLTPQQEGDPTGSPVAKRSKPNNSSPLDRTLQLKMKNGPFYKTFSVFNPNMAIVSRQIGNAMRFIHHSANPNAVFIETLSRLIHKTPIIPRMAVYASEDIVIGDKITAFFHASSDLVGDSHE</sequence>
<evidence type="ECO:0000259" key="9">
    <source>
        <dbReference type="SMART" id="SM00317"/>
    </source>
</evidence>
<dbReference type="Gene3D" id="2.170.270.10">
    <property type="entry name" value="SET domain"/>
    <property type="match status" value="1"/>
</dbReference>
<dbReference type="GO" id="GO:0008168">
    <property type="term" value="F:methyltransferase activity"/>
    <property type="evidence" value="ECO:0007669"/>
    <property type="project" value="UniProtKB-KW"/>
</dbReference>
<proteinExistence type="predicted"/>
<dbReference type="GO" id="GO:0005694">
    <property type="term" value="C:chromosome"/>
    <property type="evidence" value="ECO:0007669"/>
    <property type="project" value="UniProtKB-SubCell"/>
</dbReference>
<evidence type="ECO:0000256" key="6">
    <source>
        <dbReference type="ARBA" id="ARBA00022723"/>
    </source>
</evidence>
<name>A0A6A5FTE4_CAERE</name>
<dbReference type="GO" id="GO:0032259">
    <property type="term" value="P:methylation"/>
    <property type="evidence" value="ECO:0007669"/>
    <property type="project" value="UniProtKB-KW"/>
</dbReference>
<dbReference type="PANTHER" id="PTHR46223">
    <property type="entry name" value="HISTONE-LYSINE N-METHYLTRANSFERASE SUV39H"/>
    <property type="match status" value="1"/>
</dbReference>
<evidence type="ECO:0000256" key="2">
    <source>
        <dbReference type="ARBA" id="ARBA00022454"/>
    </source>
</evidence>
<protein>
    <recommendedName>
        <fullName evidence="9">SET domain-containing protein</fullName>
    </recommendedName>
</protein>
<evidence type="ECO:0000256" key="5">
    <source>
        <dbReference type="ARBA" id="ARBA00022691"/>
    </source>
</evidence>
<dbReference type="SUPFAM" id="SSF82199">
    <property type="entry name" value="SET domain"/>
    <property type="match status" value="1"/>
</dbReference>
<keyword evidence="4" id="KW-0808">Transferase</keyword>
<dbReference type="KEGG" id="crq:GCK72_022304"/>
<dbReference type="InterPro" id="IPR050973">
    <property type="entry name" value="H3K9_Histone-Lys_N-MTase"/>
</dbReference>
<evidence type="ECO:0000256" key="1">
    <source>
        <dbReference type="ARBA" id="ARBA00004286"/>
    </source>
</evidence>
<comment type="subcellular location">
    <subcellularLocation>
        <location evidence="1">Chromosome</location>
    </subcellularLocation>
</comment>
<dbReference type="RefSeq" id="XP_003106947.2">
    <property type="nucleotide sequence ID" value="XM_003106899.2"/>
</dbReference>
<keyword evidence="3" id="KW-0489">Methyltransferase</keyword>
<dbReference type="CTD" id="9809524"/>
<evidence type="ECO:0000313" key="10">
    <source>
        <dbReference type="EMBL" id="KAF1745857.1"/>
    </source>
</evidence>
<keyword evidence="2" id="KW-0158">Chromosome</keyword>
<feature type="compositionally biased region" description="Basic and acidic residues" evidence="8">
    <location>
        <begin position="37"/>
        <end position="65"/>
    </location>
</feature>
<keyword evidence="5" id="KW-0949">S-adenosyl-L-methionine</keyword>
<dbReference type="EMBL" id="WUAV01000006">
    <property type="protein sequence ID" value="KAF1745857.1"/>
    <property type="molecule type" value="Genomic_DNA"/>
</dbReference>
<feature type="region of interest" description="Disordered" evidence="8">
    <location>
        <begin position="336"/>
        <end position="357"/>
    </location>
</feature>
<dbReference type="PANTHER" id="PTHR46223:SF3">
    <property type="entry name" value="HISTONE-LYSINE N-METHYLTRANSFERASE SET-23"/>
    <property type="match status" value="1"/>
</dbReference>
<gene>
    <name evidence="10" type="ORF">GCK72_022304</name>
</gene>
<reference evidence="10 11" key="1">
    <citation type="submission" date="2019-12" db="EMBL/GenBank/DDBJ databases">
        <title>Chromosome-level assembly of the Caenorhabditis remanei genome.</title>
        <authorList>
            <person name="Teterina A.A."/>
            <person name="Willis J.H."/>
            <person name="Phillips P.C."/>
        </authorList>
    </citation>
    <scope>NUCLEOTIDE SEQUENCE [LARGE SCALE GENOMIC DNA]</scope>
    <source>
        <strain evidence="10 11">PX506</strain>
        <tissue evidence="10">Whole organism</tissue>
    </source>
</reference>
<evidence type="ECO:0000313" key="11">
    <source>
        <dbReference type="Proteomes" id="UP000483820"/>
    </source>
</evidence>
<accession>A0A6A5FTE4</accession>
<dbReference type="GeneID" id="9809524"/>
<dbReference type="SMART" id="SM00317">
    <property type="entry name" value="SET"/>
    <property type="match status" value="1"/>
</dbReference>
<evidence type="ECO:0000256" key="4">
    <source>
        <dbReference type="ARBA" id="ARBA00022679"/>
    </source>
</evidence>
<feature type="region of interest" description="Disordered" evidence="8">
    <location>
        <begin position="1"/>
        <end position="65"/>
    </location>
</feature>